<dbReference type="GO" id="GO:0015074">
    <property type="term" value="P:DNA integration"/>
    <property type="evidence" value="ECO:0007669"/>
    <property type="project" value="InterPro"/>
</dbReference>
<dbReference type="InterPro" id="IPR012337">
    <property type="entry name" value="RNaseH-like_sf"/>
</dbReference>
<feature type="domain" description="Integrase catalytic" evidence="8">
    <location>
        <begin position="219"/>
        <end position="381"/>
    </location>
</feature>
<dbReference type="EMBL" id="QJKJ01010693">
    <property type="protein sequence ID" value="RDX72986.1"/>
    <property type="molecule type" value="Genomic_DNA"/>
</dbReference>
<keyword evidence="6" id="KW-0695">RNA-directed DNA polymerase</keyword>
<feature type="non-terminal residue" evidence="9">
    <location>
        <position position="1"/>
    </location>
</feature>
<dbReference type="InterPro" id="IPR001584">
    <property type="entry name" value="Integrase_cat-core"/>
</dbReference>
<gene>
    <name evidence="9" type="primary">gag-pol</name>
    <name evidence="9" type="ORF">CR513_47459</name>
</gene>
<evidence type="ECO:0000256" key="6">
    <source>
        <dbReference type="ARBA" id="ARBA00022918"/>
    </source>
</evidence>
<feature type="non-terminal residue" evidence="9">
    <location>
        <position position="628"/>
    </location>
</feature>
<protein>
    <submittedName>
        <fullName evidence="9">Gag-pol</fullName>
    </submittedName>
</protein>
<evidence type="ECO:0000313" key="9">
    <source>
        <dbReference type="EMBL" id="RDX72986.1"/>
    </source>
</evidence>
<keyword evidence="3" id="KW-0540">Nuclease</keyword>
<dbReference type="Pfam" id="PF17921">
    <property type="entry name" value="Integrase_H2C2"/>
    <property type="match status" value="1"/>
</dbReference>
<dbReference type="CDD" id="cd09274">
    <property type="entry name" value="RNase_HI_RT_Ty3"/>
    <property type="match status" value="1"/>
</dbReference>
<dbReference type="InterPro" id="IPR052160">
    <property type="entry name" value="Gypsy_RT_Integrase-like"/>
</dbReference>
<accession>A0A371F3X3</accession>
<dbReference type="SUPFAM" id="SSF53098">
    <property type="entry name" value="Ribonuclease H-like"/>
    <property type="match status" value="1"/>
</dbReference>
<keyword evidence="2" id="KW-0548">Nucleotidyltransferase</keyword>
<keyword evidence="5" id="KW-0378">Hydrolase</keyword>
<sequence>MDPAQQNYTTIEKELLTIMFALDKFRSYLLDSKIIVFFDHATLRFLLKKPDAKPRLIQWMLLLQEFDIEIKDKQDHLSRIGRESKPMPIRDEFPNEQLLHITTPIPWFADIYNFVAASQFSQRHLDYIKKNSDVMPNTTFGMILTYGDFVVIKCIPEAEINSVLQLCHAAPRGGHCGATRTGKIVLDCGLYWPTIFRNAYQFVSHYNKCQKDGMAITRRHEMPQLLILFYEVFYVWGIDFMGPFPVSNGYSYILLAIDYVSKWLEAIATKTNDAKVVVDFLKSNIFYRFGVPKALITKAVTSTIEPCPPCAISMRIATAYHPQTNGQAEVFNREIKKKRQKMTNPSKKDWSRFLEDALWAHRIAYRTSLGMSPYQIVFGKACHLPMEVEHRAYCAGSRDNSSCKNWTNCTWKPMRTLKSINLEERVLSRPESTIVQFMIEAHSRWDGPFVITNVFSYGVVELKDEHTNSTFQANEHQIKLFHEGPTLTTSDLETISLVITYIEDSATFKSSQAQPATRSPGREPLGQAENQPMQANSSNQVDPGGAPCQQPRATSVPAQAPHHLLGSLQHKSQQGLGTEKPKVTRGDRVEHQRTLVDLNLSVPASRGESSPSSMAIVVEDGIIESRPC</sequence>
<dbReference type="Gene3D" id="3.30.420.10">
    <property type="entry name" value="Ribonuclease H-like superfamily/Ribonuclease H"/>
    <property type="match status" value="1"/>
</dbReference>
<name>A0A371F3X3_MUCPR</name>
<evidence type="ECO:0000256" key="2">
    <source>
        <dbReference type="ARBA" id="ARBA00022695"/>
    </source>
</evidence>
<keyword evidence="1" id="KW-0808">Transferase</keyword>
<feature type="compositionally biased region" description="Basic and acidic residues" evidence="7">
    <location>
        <begin position="579"/>
        <end position="588"/>
    </location>
</feature>
<keyword evidence="10" id="KW-1185">Reference proteome</keyword>
<dbReference type="GO" id="GO:0003964">
    <property type="term" value="F:RNA-directed DNA polymerase activity"/>
    <property type="evidence" value="ECO:0007669"/>
    <property type="project" value="UniProtKB-KW"/>
</dbReference>
<keyword evidence="4" id="KW-0255">Endonuclease</keyword>
<dbReference type="GO" id="GO:0003676">
    <property type="term" value="F:nucleic acid binding"/>
    <property type="evidence" value="ECO:0007669"/>
    <property type="project" value="InterPro"/>
</dbReference>
<evidence type="ECO:0000259" key="8">
    <source>
        <dbReference type="PROSITE" id="PS50994"/>
    </source>
</evidence>
<dbReference type="InterPro" id="IPR041373">
    <property type="entry name" value="RT_RNaseH"/>
</dbReference>
<evidence type="ECO:0000256" key="4">
    <source>
        <dbReference type="ARBA" id="ARBA00022759"/>
    </source>
</evidence>
<evidence type="ECO:0000256" key="7">
    <source>
        <dbReference type="SAM" id="MobiDB-lite"/>
    </source>
</evidence>
<evidence type="ECO:0000256" key="3">
    <source>
        <dbReference type="ARBA" id="ARBA00022722"/>
    </source>
</evidence>
<feature type="region of interest" description="Disordered" evidence="7">
    <location>
        <begin position="508"/>
        <end position="588"/>
    </location>
</feature>
<dbReference type="InterPro" id="IPR036397">
    <property type="entry name" value="RNaseH_sf"/>
</dbReference>
<dbReference type="Pfam" id="PF17917">
    <property type="entry name" value="RT_RNaseH"/>
    <property type="match status" value="1"/>
</dbReference>
<feature type="compositionally biased region" description="Polar residues" evidence="7">
    <location>
        <begin position="508"/>
        <end position="517"/>
    </location>
</feature>
<dbReference type="PROSITE" id="PS50994">
    <property type="entry name" value="INTEGRASE"/>
    <property type="match status" value="1"/>
</dbReference>
<dbReference type="OrthoDB" id="10055717at2759"/>
<dbReference type="Proteomes" id="UP000257109">
    <property type="component" value="Unassembled WGS sequence"/>
</dbReference>
<organism evidence="9 10">
    <name type="scientific">Mucuna pruriens</name>
    <name type="common">Velvet bean</name>
    <name type="synonym">Dolichos pruriens</name>
    <dbReference type="NCBI Taxonomy" id="157652"/>
    <lineage>
        <taxon>Eukaryota</taxon>
        <taxon>Viridiplantae</taxon>
        <taxon>Streptophyta</taxon>
        <taxon>Embryophyta</taxon>
        <taxon>Tracheophyta</taxon>
        <taxon>Spermatophyta</taxon>
        <taxon>Magnoliopsida</taxon>
        <taxon>eudicotyledons</taxon>
        <taxon>Gunneridae</taxon>
        <taxon>Pentapetalae</taxon>
        <taxon>rosids</taxon>
        <taxon>fabids</taxon>
        <taxon>Fabales</taxon>
        <taxon>Fabaceae</taxon>
        <taxon>Papilionoideae</taxon>
        <taxon>50 kb inversion clade</taxon>
        <taxon>NPAAA clade</taxon>
        <taxon>indigoferoid/millettioid clade</taxon>
        <taxon>Phaseoleae</taxon>
        <taxon>Mucuna</taxon>
    </lineage>
</organism>
<dbReference type="PANTHER" id="PTHR47266">
    <property type="entry name" value="ENDONUCLEASE-RELATED"/>
    <property type="match status" value="1"/>
</dbReference>
<dbReference type="InterPro" id="IPR041588">
    <property type="entry name" value="Integrase_H2C2"/>
</dbReference>
<reference evidence="9" key="1">
    <citation type="submission" date="2018-05" db="EMBL/GenBank/DDBJ databases">
        <title>Draft genome of Mucuna pruriens seed.</title>
        <authorList>
            <person name="Nnadi N.E."/>
            <person name="Vos R."/>
            <person name="Hasami M.H."/>
            <person name="Devisetty U.K."/>
            <person name="Aguiy J.C."/>
        </authorList>
    </citation>
    <scope>NUCLEOTIDE SEQUENCE [LARGE SCALE GENOMIC DNA]</scope>
    <source>
        <strain evidence="9">JCA_2017</strain>
    </source>
</reference>
<dbReference type="GO" id="GO:0004519">
    <property type="term" value="F:endonuclease activity"/>
    <property type="evidence" value="ECO:0007669"/>
    <property type="project" value="UniProtKB-KW"/>
</dbReference>
<evidence type="ECO:0000313" key="10">
    <source>
        <dbReference type="Proteomes" id="UP000257109"/>
    </source>
</evidence>
<feature type="compositionally biased region" description="Polar residues" evidence="7">
    <location>
        <begin position="528"/>
        <end position="541"/>
    </location>
</feature>
<evidence type="ECO:0000256" key="1">
    <source>
        <dbReference type="ARBA" id="ARBA00022679"/>
    </source>
</evidence>
<dbReference type="SUPFAM" id="SSF56672">
    <property type="entry name" value="DNA/RNA polymerases"/>
    <property type="match status" value="1"/>
</dbReference>
<dbReference type="InterPro" id="IPR043502">
    <property type="entry name" value="DNA/RNA_pol_sf"/>
</dbReference>
<dbReference type="GO" id="GO:0016787">
    <property type="term" value="F:hydrolase activity"/>
    <property type="evidence" value="ECO:0007669"/>
    <property type="project" value="UniProtKB-KW"/>
</dbReference>
<dbReference type="Gene3D" id="1.10.340.70">
    <property type="match status" value="1"/>
</dbReference>
<proteinExistence type="predicted"/>
<comment type="caution">
    <text evidence="9">The sequence shown here is derived from an EMBL/GenBank/DDBJ whole genome shotgun (WGS) entry which is preliminary data.</text>
</comment>
<evidence type="ECO:0000256" key="5">
    <source>
        <dbReference type="ARBA" id="ARBA00022801"/>
    </source>
</evidence>
<dbReference type="AlphaFoldDB" id="A0A371F3X3"/>